<evidence type="ECO:0000256" key="5">
    <source>
        <dbReference type="ARBA" id="ARBA00022741"/>
    </source>
</evidence>
<evidence type="ECO:0000256" key="9">
    <source>
        <dbReference type="SAM" id="MobiDB-lite"/>
    </source>
</evidence>
<evidence type="ECO:0000256" key="6">
    <source>
        <dbReference type="ARBA" id="ARBA00022777"/>
    </source>
</evidence>
<evidence type="ECO:0000256" key="10">
    <source>
        <dbReference type="SAM" id="Phobius"/>
    </source>
</evidence>
<dbReference type="Proteomes" id="UP001500886">
    <property type="component" value="Unassembled WGS sequence"/>
</dbReference>
<dbReference type="SUPFAM" id="SSF55874">
    <property type="entry name" value="ATPase domain of HSP90 chaperone/DNA topoisomerase II/histidine kinase"/>
    <property type="match status" value="1"/>
</dbReference>
<keyword evidence="8" id="KW-0902">Two-component regulatory system</keyword>
<dbReference type="CDD" id="cd16917">
    <property type="entry name" value="HATPase_UhpB-NarQ-NarX-like"/>
    <property type="match status" value="1"/>
</dbReference>
<dbReference type="Gene3D" id="1.20.5.1930">
    <property type="match status" value="1"/>
</dbReference>
<dbReference type="EC" id="2.7.13.3" evidence="2"/>
<keyword evidence="5" id="KW-0547">Nucleotide-binding</keyword>
<evidence type="ECO:0000256" key="7">
    <source>
        <dbReference type="ARBA" id="ARBA00022840"/>
    </source>
</evidence>
<dbReference type="Pfam" id="PF23539">
    <property type="entry name" value="DUF7134"/>
    <property type="match status" value="1"/>
</dbReference>
<sequence>MTLPPSLPRDPLFRRFTTRLPKAPMSLARSGNSWAVDALITAVVQLAVTIPFVVPRSADVPPATWASYGMTTLTVLPLLLRSRVPLTALLLVTAAGFAYLPLDGPGQPLPYSPLVAIFTVAALGGVWQRRVTICIGPPLVVISSALRTNTAREYLFAFFVFTMAYVLGVLARTRQAYLEAVEARAAELERSRQVEAERAAERERARIAREMHDVLSHAVSLMIVQAEAGPLVVRSDPDRAEAAFDAIAGAGRDAMVQLRRMLGLLKEGRDADGGTGPARSPQPTLDGLQDLVADVRRTGLDVMLVPEGEPRPLPPDVQVTVYRVVQEALTNVLRHARSAGSARVRLVWEPERLVVSVENDGHAPQDGSTRGGGRGLIGIRERAAAHGGTASFGPGPAGTGYRVAVELPLVFSSAAEVDG</sequence>
<dbReference type="Gene3D" id="3.30.565.10">
    <property type="entry name" value="Histidine kinase-like ATPase, C-terminal domain"/>
    <property type="match status" value="1"/>
</dbReference>
<protein>
    <recommendedName>
        <fullName evidence="2">histidine kinase</fullName>
        <ecNumber evidence="2">2.7.13.3</ecNumber>
    </recommendedName>
</protein>
<reference evidence="14 15" key="1">
    <citation type="journal article" date="2019" name="Int. J. Syst. Evol. Microbiol.">
        <title>The Global Catalogue of Microorganisms (GCM) 10K type strain sequencing project: providing services to taxonomists for standard genome sequencing and annotation.</title>
        <authorList>
            <consortium name="The Broad Institute Genomics Platform"/>
            <consortium name="The Broad Institute Genome Sequencing Center for Infectious Disease"/>
            <person name="Wu L."/>
            <person name="Ma J."/>
        </authorList>
    </citation>
    <scope>NUCLEOTIDE SEQUENCE [LARGE SCALE GENOMIC DNA]</scope>
    <source>
        <strain evidence="14 15">JCM 4542</strain>
    </source>
</reference>
<keyword evidence="7" id="KW-0067">ATP-binding</keyword>
<keyword evidence="10" id="KW-0472">Membrane</keyword>
<keyword evidence="15" id="KW-1185">Reference proteome</keyword>
<evidence type="ECO:0000313" key="15">
    <source>
        <dbReference type="Proteomes" id="UP001500886"/>
    </source>
</evidence>
<keyword evidence="6 14" id="KW-0418">Kinase</keyword>
<evidence type="ECO:0000256" key="2">
    <source>
        <dbReference type="ARBA" id="ARBA00012438"/>
    </source>
</evidence>
<evidence type="ECO:0000313" key="14">
    <source>
        <dbReference type="EMBL" id="GAA2706730.1"/>
    </source>
</evidence>
<dbReference type="InterPro" id="IPR050482">
    <property type="entry name" value="Sensor_HK_TwoCompSys"/>
</dbReference>
<dbReference type="EMBL" id="BAAASL010000001">
    <property type="protein sequence ID" value="GAA2706730.1"/>
    <property type="molecule type" value="Genomic_DNA"/>
</dbReference>
<comment type="catalytic activity">
    <reaction evidence="1">
        <text>ATP + protein L-histidine = ADP + protein N-phospho-L-histidine.</text>
        <dbReference type="EC" id="2.7.13.3"/>
    </reaction>
</comment>
<evidence type="ECO:0000256" key="3">
    <source>
        <dbReference type="ARBA" id="ARBA00022553"/>
    </source>
</evidence>
<feature type="transmembrane region" description="Helical" evidence="10">
    <location>
        <begin position="34"/>
        <end position="54"/>
    </location>
</feature>
<keyword evidence="4" id="KW-0808">Transferase</keyword>
<organism evidence="14 15">
    <name type="scientific">Streptomyces luteosporeus</name>
    <dbReference type="NCBI Taxonomy" id="173856"/>
    <lineage>
        <taxon>Bacteria</taxon>
        <taxon>Bacillati</taxon>
        <taxon>Actinomycetota</taxon>
        <taxon>Actinomycetes</taxon>
        <taxon>Kitasatosporales</taxon>
        <taxon>Streptomycetaceae</taxon>
        <taxon>Streptomyces</taxon>
    </lineage>
</organism>
<dbReference type="PANTHER" id="PTHR24421">
    <property type="entry name" value="NITRATE/NITRITE SENSOR PROTEIN NARX-RELATED"/>
    <property type="match status" value="1"/>
</dbReference>
<evidence type="ECO:0000259" key="12">
    <source>
        <dbReference type="Pfam" id="PF07730"/>
    </source>
</evidence>
<feature type="transmembrane region" description="Helical" evidence="10">
    <location>
        <begin position="86"/>
        <end position="102"/>
    </location>
</feature>
<dbReference type="Pfam" id="PF02518">
    <property type="entry name" value="HATPase_c"/>
    <property type="match status" value="1"/>
</dbReference>
<feature type="domain" description="Signal transduction histidine kinase subgroup 3 dimerisation and phosphoacceptor" evidence="12">
    <location>
        <begin position="203"/>
        <end position="268"/>
    </location>
</feature>
<dbReference type="InterPro" id="IPR003594">
    <property type="entry name" value="HATPase_dom"/>
</dbReference>
<dbReference type="InterPro" id="IPR036890">
    <property type="entry name" value="HATPase_C_sf"/>
</dbReference>
<proteinExistence type="predicted"/>
<feature type="domain" description="DUF7134" evidence="13">
    <location>
        <begin position="32"/>
        <end position="175"/>
    </location>
</feature>
<feature type="transmembrane region" description="Helical" evidence="10">
    <location>
        <begin position="108"/>
        <end position="127"/>
    </location>
</feature>
<dbReference type="Pfam" id="PF07730">
    <property type="entry name" value="HisKA_3"/>
    <property type="match status" value="1"/>
</dbReference>
<dbReference type="InterPro" id="IPR011712">
    <property type="entry name" value="Sig_transdc_His_kin_sub3_dim/P"/>
</dbReference>
<dbReference type="InterPro" id="IPR055558">
    <property type="entry name" value="DUF7134"/>
</dbReference>
<gene>
    <name evidence="14" type="ORF">GCM10010315_00020</name>
</gene>
<feature type="transmembrane region" description="Helical" evidence="10">
    <location>
        <begin position="154"/>
        <end position="171"/>
    </location>
</feature>
<evidence type="ECO:0000256" key="4">
    <source>
        <dbReference type="ARBA" id="ARBA00022679"/>
    </source>
</evidence>
<keyword evidence="10" id="KW-0812">Transmembrane</keyword>
<comment type="caution">
    <text evidence="14">The sequence shown here is derived from an EMBL/GenBank/DDBJ whole genome shotgun (WGS) entry which is preliminary data.</text>
</comment>
<evidence type="ECO:0000256" key="8">
    <source>
        <dbReference type="ARBA" id="ARBA00023012"/>
    </source>
</evidence>
<evidence type="ECO:0000259" key="11">
    <source>
        <dbReference type="Pfam" id="PF02518"/>
    </source>
</evidence>
<name>A0ABN3THL0_9ACTN</name>
<accession>A0ABN3THL0</accession>
<keyword evidence="10" id="KW-1133">Transmembrane helix</keyword>
<evidence type="ECO:0000259" key="13">
    <source>
        <dbReference type="Pfam" id="PF23539"/>
    </source>
</evidence>
<dbReference type="GO" id="GO:0016301">
    <property type="term" value="F:kinase activity"/>
    <property type="evidence" value="ECO:0007669"/>
    <property type="project" value="UniProtKB-KW"/>
</dbReference>
<dbReference type="PANTHER" id="PTHR24421:SF10">
    <property type="entry name" value="NITRATE_NITRITE SENSOR PROTEIN NARQ"/>
    <property type="match status" value="1"/>
</dbReference>
<feature type="region of interest" description="Disordered" evidence="9">
    <location>
        <begin position="267"/>
        <end position="286"/>
    </location>
</feature>
<feature type="domain" description="Histidine kinase/HSP90-like ATPase" evidence="11">
    <location>
        <begin position="318"/>
        <end position="409"/>
    </location>
</feature>
<keyword evidence="3" id="KW-0597">Phosphoprotein</keyword>
<evidence type="ECO:0000256" key="1">
    <source>
        <dbReference type="ARBA" id="ARBA00000085"/>
    </source>
</evidence>